<accession>A0ABT9IDV4</accession>
<keyword evidence="1" id="KW-0812">Transmembrane</keyword>
<evidence type="ECO:0000313" key="3">
    <source>
        <dbReference type="Proteomes" id="UP001233673"/>
    </source>
</evidence>
<keyword evidence="1" id="KW-1133">Transmembrane helix</keyword>
<sequence length="114" mass="11588">MTTDGDGRTAPETEVCGAKVPGAEVRAAAERWARAAGLPTSVLDEPAPATPSTTARLVRGLLLGAAVGAVLVLSAAQGLTAALWGLIALVVGLLVGRVAQDRRRPVSSTVPRRL</sequence>
<comment type="caution">
    <text evidence="2">The sequence shown here is derived from an EMBL/GenBank/DDBJ whole genome shotgun (WGS) entry which is preliminary data.</text>
</comment>
<organism evidence="2 3">
    <name type="scientific">Blastococcus carthaginiensis</name>
    <dbReference type="NCBI Taxonomy" id="3050034"/>
    <lineage>
        <taxon>Bacteria</taxon>
        <taxon>Bacillati</taxon>
        <taxon>Actinomycetota</taxon>
        <taxon>Actinomycetes</taxon>
        <taxon>Geodermatophilales</taxon>
        <taxon>Geodermatophilaceae</taxon>
        <taxon>Blastococcus</taxon>
    </lineage>
</organism>
<evidence type="ECO:0008006" key="4">
    <source>
        <dbReference type="Google" id="ProtNLM"/>
    </source>
</evidence>
<keyword evidence="1" id="KW-0472">Membrane</keyword>
<proteinExistence type="predicted"/>
<dbReference type="Proteomes" id="UP001233673">
    <property type="component" value="Unassembled WGS sequence"/>
</dbReference>
<dbReference type="EMBL" id="JASNFN010000012">
    <property type="protein sequence ID" value="MDP5183280.1"/>
    <property type="molecule type" value="Genomic_DNA"/>
</dbReference>
<feature type="transmembrane region" description="Helical" evidence="1">
    <location>
        <begin position="81"/>
        <end position="99"/>
    </location>
</feature>
<name>A0ABT9IDV4_9ACTN</name>
<evidence type="ECO:0000313" key="2">
    <source>
        <dbReference type="EMBL" id="MDP5183280.1"/>
    </source>
</evidence>
<feature type="transmembrane region" description="Helical" evidence="1">
    <location>
        <begin position="57"/>
        <end position="75"/>
    </location>
</feature>
<gene>
    <name evidence="2" type="ORF">QOZ88_11580</name>
</gene>
<reference evidence="3" key="1">
    <citation type="submission" date="2023-05" db="EMBL/GenBank/DDBJ databases">
        <title>Draft genome of Pseudofrankia sp. BMG5.37.</title>
        <authorList>
            <person name="Gtari M."/>
            <person name="Ghodhbane F."/>
            <person name="Sbissi I."/>
        </authorList>
    </citation>
    <scope>NUCLEOTIDE SEQUENCE [LARGE SCALE GENOMIC DNA]</scope>
    <source>
        <strain evidence="3">BMG 814</strain>
    </source>
</reference>
<protein>
    <recommendedName>
        <fullName evidence="4">DUF3040 domain-containing protein</fullName>
    </recommendedName>
</protein>
<keyword evidence="3" id="KW-1185">Reference proteome</keyword>
<dbReference type="RefSeq" id="WP_305999921.1">
    <property type="nucleotide sequence ID" value="NZ_JASNFN010000012.1"/>
</dbReference>
<evidence type="ECO:0000256" key="1">
    <source>
        <dbReference type="SAM" id="Phobius"/>
    </source>
</evidence>